<reference evidence="8" key="1">
    <citation type="submission" date="2021-04" db="EMBL/GenBank/DDBJ databases">
        <authorList>
            <consortium name="Molecular Ecology Group"/>
        </authorList>
    </citation>
    <scope>NUCLEOTIDE SEQUENCE</scope>
</reference>
<evidence type="ECO:0000256" key="5">
    <source>
        <dbReference type="ARBA" id="ARBA00023242"/>
    </source>
</evidence>
<dbReference type="InterPro" id="IPR011598">
    <property type="entry name" value="bHLH_dom"/>
</dbReference>
<dbReference type="PANTHER" id="PTHR10985">
    <property type="entry name" value="BASIC HELIX-LOOP-HELIX TRANSCRIPTION FACTOR, HES-RELATED"/>
    <property type="match status" value="1"/>
</dbReference>
<evidence type="ECO:0000256" key="1">
    <source>
        <dbReference type="ARBA" id="ARBA00004123"/>
    </source>
</evidence>
<keyword evidence="2" id="KW-0805">Transcription regulation</keyword>
<dbReference type="CDD" id="cd11410">
    <property type="entry name" value="bHLH_O_HES"/>
    <property type="match status" value="1"/>
</dbReference>
<dbReference type="SMART" id="SM00353">
    <property type="entry name" value="HLH"/>
    <property type="match status" value="1"/>
</dbReference>
<evidence type="ECO:0000256" key="6">
    <source>
        <dbReference type="SAM" id="MobiDB-lite"/>
    </source>
</evidence>
<gene>
    <name evidence="8" type="ORF">CUNI_LOCUS11462</name>
</gene>
<proteinExistence type="predicted"/>
<comment type="subcellular location">
    <subcellularLocation>
        <location evidence="1">Nucleus</location>
    </subcellularLocation>
</comment>
<dbReference type="InterPro" id="IPR050370">
    <property type="entry name" value="HES_HEY"/>
</dbReference>
<evidence type="ECO:0000313" key="8">
    <source>
        <dbReference type="EMBL" id="CAG5125904.1"/>
    </source>
</evidence>
<dbReference type="GO" id="GO:0003677">
    <property type="term" value="F:DNA binding"/>
    <property type="evidence" value="ECO:0007669"/>
    <property type="project" value="UniProtKB-KW"/>
</dbReference>
<sequence>MEVNAQVGVDGVNSSQNDMDLRKQRRVASKRTNKPLIEKRRRARINECLQQLKEIIVRDRQLDNVRGNRLEKADILEMTVEYIRQLSHE</sequence>
<comment type="caution">
    <text evidence="8">The sequence shown here is derived from an EMBL/GenBank/DDBJ whole genome shotgun (WGS) entry which is preliminary data.</text>
</comment>
<accession>A0A8S3Z8F6</accession>
<name>A0A8S3Z8F6_9EUPU</name>
<keyword evidence="9" id="KW-1185">Reference proteome</keyword>
<dbReference type="Proteomes" id="UP000678393">
    <property type="component" value="Unassembled WGS sequence"/>
</dbReference>
<feature type="region of interest" description="Disordered" evidence="6">
    <location>
        <begin position="1"/>
        <end position="35"/>
    </location>
</feature>
<dbReference type="AlphaFoldDB" id="A0A8S3Z8F6"/>
<feature type="domain" description="BHLH" evidence="7">
    <location>
        <begin position="29"/>
        <end position="86"/>
    </location>
</feature>
<dbReference type="GO" id="GO:0046983">
    <property type="term" value="F:protein dimerization activity"/>
    <property type="evidence" value="ECO:0007669"/>
    <property type="project" value="InterPro"/>
</dbReference>
<dbReference type="Gene3D" id="4.10.280.10">
    <property type="entry name" value="Helix-loop-helix DNA-binding domain"/>
    <property type="match status" value="1"/>
</dbReference>
<keyword evidence="3" id="KW-0238">DNA-binding</keyword>
<protein>
    <recommendedName>
        <fullName evidence="7">BHLH domain-containing protein</fullName>
    </recommendedName>
</protein>
<evidence type="ECO:0000313" key="9">
    <source>
        <dbReference type="Proteomes" id="UP000678393"/>
    </source>
</evidence>
<evidence type="ECO:0000256" key="2">
    <source>
        <dbReference type="ARBA" id="ARBA00023015"/>
    </source>
</evidence>
<organism evidence="8 9">
    <name type="scientific">Candidula unifasciata</name>
    <dbReference type="NCBI Taxonomy" id="100452"/>
    <lineage>
        <taxon>Eukaryota</taxon>
        <taxon>Metazoa</taxon>
        <taxon>Spiralia</taxon>
        <taxon>Lophotrochozoa</taxon>
        <taxon>Mollusca</taxon>
        <taxon>Gastropoda</taxon>
        <taxon>Heterobranchia</taxon>
        <taxon>Euthyneura</taxon>
        <taxon>Panpulmonata</taxon>
        <taxon>Eupulmonata</taxon>
        <taxon>Stylommatophora</taxon>
        <taxon>Helicina</taxon>
        <taxon>Helicoidea</taxon>
        <taxon>Geomitridae</taxon>
        <taxon>Candidula</taxon>
    </lineage>
</organism>
<dbReference type="PROSITE" id="PS50888">
    <property type="entry name" value="BHLH"/>
    <property type="match status" value="1"/>
</dbReference>
<dbReference type="SUPFAM" id="SSF47459">
    <property type="entry name" value="HLH, helix-loop-helix DNA-binding domain"/>
    <property type="match status" value="1"/>
</dbReference>
<keyword evidence="4" id="KW-0804">Transcription</keyword>
<dbReference type="FunFam" id="4.10.280.10:FF:000009">
    <property type="entry name" value="Transcription factor HES-1"/>
    <property type="match status" value="1"/>
</dbReference>
<evidence type="ECO:0000259" key="7">
    <source>
        <dbReference type="PROSITE" id="PS50888"/>
    </source>
</evidence>
<feature type="compositionally biased region" description="Basic residues" evidence="6">
    <location>
        <begin position="23"/>
        <end position="35"/>
    </location>
</feature>
<dbReference type="OrthoDB" id="6085656at2759"/>
<feature type="non-terminal residue" evidence="8">
    <location>
        <position position="89"/>
    </location>
</feature>
<keyword evidence="5" id="KW-0539">Nucleus</keyword>
<evidence type="ECO:0000256" key="3">
    <source>
        <dbReference type="ARBA" id="ARBA00023125"/>
    </source>
</evidence>
<evidence type="ECO:0000256" key="4">
    <source>
        <dbReference type="ARBA" id="ARBA00023163"/>
    </source>
</evidence>
<dbReference type="GO" id="GO:0005634">
    <property type="term" value="C:nucleus"/>
    <property type="evidence" value="ECO:0007669"/>
    <property type="project" value="UniProtKB-SubCell"/>
</dbReference>
<dbReference type="EMBL" id="CAJHNH020002201">
    <property type="protein sequence ID" value="CAG5125904.1"/>
    <property type="molecule type" value="Genomic_DNA"/>
</dbReference>
<dbReference type="Pfam" id="PF00010">
    <property type="entry name" value="HLH"/>
    <property type="match status" value="1"/>
</dbReference>
<dbReference type="InterPro" id="IPR036638">
    <property type="entry name" value="HLH_DNA-bd_sf"/>
</dbReference>